<dbReference type="Gene3D" id="1.25.40.10">
    <property type="entry name" value="Tetratricopeptide repeat domain"/>
    <property type="match status" value="1"/>
</dbReference>
<dbReference type="InterPro" id="IPR011990">
    <property type="entry name" value="TPR-like_helical_dom_sf"/>
</dbReference>
<protein>
    <submittedName>
        <fullName evidence="4">PINc domain-containing protein</fullName>
    </submittedName>
</protein>
<dbReference type="GO" id="GO:0005524">
    <property type="term" value="F:ATP binding"/>
    <property type="evidence" value="ECO:0007669"/>
    <property type="project" value="InterPro"/>
</dbReference>
<dbReference type="GO" id="GO:0004674">
    <property type="term" value="F:protein serine/threonine kinase activity"/>
    <property type="evidence" value="ECO:0007669"/>
    <property type="project" value="TreeGrafter"/>
</dbReference>
<feature type="chain" id="PRO_5043396050" evidence="2">
    <location>
        <begin position="22"/>
        <end position="1105"/>
    </location>
</feature>
<dbReference type="Gene3D" id="1.10.510.10">
    <property type="entry name" value="Transferase(Phosphotransferase) domain 1"/>
    <property type="match status" value="1"/>
</dbReference>
<feature type="region of interest" description="Disordered" evidence="1">
    <location>
        <begin position="855"/>
        <end position="880"/>
    </location>
</feature>
<evidence type="ECO:0000259" key="3">
    <source>
        <dbReference type="PROSITE" id="PS50011"/>
    </source>
</evidence>
<feature type="domain" description="Protein kinase" evidence="3">
    <location>
        <begin position="165"/>
        <end position="428"/>
    </location>
</feature>
<gene>
    <name evidence="4" type="ORF">R3P38DRAFT_2593207</name>
</gene>
<reference evidence="4 5" key="1">
    <citation type="journal article" date="2024" name="J Genomics">
        <title>Draft genome sequencing and assembly of Favolaschia claudopus CIRM-BRFM 2984 isolated from oak limbs.</title>
        <authorList>
            <person name="Navarro D."/>
            <person name="Drula E."/>
            <person name="Chaduli D."/>
            <person name="Cazenave R."/>
            <person name="Ahrendt S."/>
            <person name="Wang J."/>
            <person name="Lipzen A."/>
            <person name="Daum C."/>
            <person name="Barry K."/>
            <person name="Grigoriev I.V."/>
            <person name="Favel A."/>
            <person name="Rosso M.N."/>
            <person name="Martin F."/>
        </authorList>
    </citation>
    <scope>NUCLEOTIDE SEQUENCE [LARGE SCALE GENOMIC DNA]</scope>
    <source>
        <strain evidence="4 5">CIRM-BRFM 2984</strain>
    </source>
</reference>
<dbReference type="PROSITE" id="PS50011">
    <property type="entry name" value="PROTEIN_KINASE_DOM"/>
    <property type="match status" value="1"/>
</dbReference>
<sequence>MSSSILVYEALILYLENACSAGIPGKSEEEIAELRTTVERYRHSMASENGVSGIVESLECQKTLLELASQLGLAGEPKLRIAVRTDGKRIATLLISIFTSESGEEEVLRLEDEAAQNFLDVVQNTLDKGFITTTQHCRLARRIIRKLSASCDKLPSSLFIGGVIEREEHPSYGGGFADIYRASYKHNLVALKYMRAVQFLRGADLRGIRAKFCREALVWKELCHPNILPFLGIEENSFPSPLCMVSPWMQHGTVIQYLKEHGHAKLDKLLHEIAQGLEYLHSCAIIHGDLRGANILINEDWRACLADFGLSIFSDATSSLNTNRSGSVYWMAPELLDPDQFGLKFARTTASDVYAYGCVCLELYTGRPPFSGLTEAGAMLKVIGGQRPEPPDGPPVMTNGLWEHISVFWAHDPTARPTTQRMAEIMFLPGEPLPAAADTLQSRPGSPAFSEQSTAYWTARSFVTDSSSVFSGLGHSTSDPVSDSHTNETVVLLKKLYRRMTALEARLIKEHEMELENDLPDPSADGEKWVSRLKDHKELADLMHWLLQMTLDPSFPASVHSIPTKYMIDARMWTHAFYAPFESLRRASSISYLALELLQDYIQYAYTFYACLLEDYALRDFEGAWIEALGDIAQYKMKLVATAITHEYSVVKPLASTDVLEIASVERLEDDMTPKAASAFSATHLDHAFTLSAGAVASFEMEPEKELWRCIARGWYRRGTLKQPSQGKLHYRLSRLSQEAEQPEQLHTLYHFCKSLATMHPFELSPGQSLWSDESRQLRLPPDSPVVTLFVHLHGMLFTGVDLDNFQSTLDQFMTRLAVEELHECEWIMLAVVNVCAVLEYGSLTGVLKQASRSSSSSNASTVGPHDDSELADASTNESHELTTRPASLRLALQLMLTTLSFVLRQSISPDIYGYITVVLTFLTTALKGPSTRGMIESMVPWHDLAMLFERIPKRIIASEGLKTITIGISDKRHWETITTGCTPLPEDWCLRGMEWLRWRKVYARKFWGKDQDTCREMDVLGSAERVISFEECNDVDDDEQSARKNAELSQRWVRIARCGVEIADLVNDEYSTSVEVSASDGELRTNCYRDVATALLSRAPASKI</sequence>
<dbReference type="InterPro" id="IPR000719">
    <property type="entry name" value="Prot_kinase_dom"/>
</dbReference>
<name>A0AAW0ED30_9AGAR</name>
<dbReference type="InterPro" id="IPR011009">
    <property type="entry name" value="Kinase-like_dom_sf"/>
</dbReference>
<organism evidence="4 5">
    <name type="scientific">Favolaschia claudopus</name>
    <dbReference type="NCBI Taxonomy" id="2862362"/>
    <lineage>
        <taxon>Eukaryota</taxon>
        <taxon>Fungi</taxon>
        <taxon>Dikarya</taxon>
        <taxon>Basidiomycota</taxon>
        <taxon>Agaricomycotina</taxon>
        <taxon>Agaricomycetes</taxon>
        <taxon>Agaricomycetidae</taxon>
        <taxon>Agaricales</taxon>
        <taxon>Marasmiineae</taxon>
        <taxon>Mycenaceae</taxon>
        <taxon>Favolaschia</taxon>
    </lineage>
</organism>
<evidence type="ECO:0000256" key="1">
    <source>
        <dbReference type="SAM" id="MobiDB-lite"/>
    </source>
</evidence>
<dbReference type="Pfam" id="PF07714">
    <property type="entry name" value="PK_Tyr_Ser-Thr"/>
    <property type="match status" value="1"/>
</dbReference>
<dbReference type="SUPFAM" id="SSF56112">
    <property type="entry name" value="Protein kinase-like (PK-like)"/>
    <property type="match status" value="1"/>
</dbReference>
<dbReference type="InterPro" id="IPR001245">
    <property type="entry name" value="Ser-Thr/Tyr_kinase_cat_dom"/>
</dbReference>
<dbReference type="InterPro" id="IPR051681">
    <property type="entry name" value="Ser/Thr_Kinases-Pseudokinases"/>
</dbReference>
<dbReference type="SUPFAM" id="SSF48452">
    <property type="entry name" value="TPR-like"/>
    <property type="match status" value="1"/>
</dbReference>
<evidence type="ECO:0000313" key="4">
    <source>
        <dbReference type="EMBL" id="KAK7063547.1"/>
    </source>
</evidence>
<evidence type="ECO:0000313" key="5">
    <source>
        <dbReference type="Proteomes" id="UP001362999"/>
    </source>
</evidence>
<proteinExistence type="predicted"/>
<feature type="signal peptide" evidence="2">
    <location>
        <begin position="1"/>
        <end position="21"/>
    </location>
</feature>
<dbReference type="PROSITE" id="PS00109">
    <property type="entry name" value="PROTEIN_KINASE_TYR"/>
    <property type="match status" value="1"/>
</dbReference>
<dbReference type="PANTHER" id="PTHR44329">
    <property type="entry name" value="SERINE/THREONINE-PROTEIN KINASE TNNI3K-RELATED"/>
    <property type="match status" value="1"/>
</dbReference>
<comment type="caution">
    <text evidence="4">The sequence shown here is derived from an EMBL/GenBank/DDBJ whole genome shotgun (WGS) entry which is preliminary data.</text>
</comment>
<dbReference type="AlphaFoldDB" id="A0AAW0ED30"/>
<evidence type="ECO:0000256" key="2">
    <source>
        <dbReference type="SAM" id="SignalP"/>
    </source>
</evidence>
<dbReference type="InterPro" id="IPR008266">
    <property type="entry name" value="Tyr_kinase_AS"/>
</dbReference>
<keyword evidence="5" id="KW-1185">Reference proteome</keyword>
<dbReference type="Proteomes" id="UP001362999">
    <property type="component" value="Unassembled WGS sequence"/>
</dbReference>
<accession>A0AAW0ED30</accession>
<keyword evidence="2" id="KW-0732">Signal</keyword>
<dbReference type="EMBL" id="JAWWNJ010000001">
    <property type="protein sequence ID" value="KAK7063547.1"/>
    <property type="molecule type" value="Genomic_DNA"/>
</dbReference>